<protein>
    <submittedName>
        <fullName evidence="4">Phospholipid-binding lipoprotein MlaA</fullName>
    </submittedName>
</protein>
<dbReference type="PROSITE" id="PS51257">
    <property type="entry name" value="PROKAR_LIPOPROTEIN"/>
    <property type="match status" value="1"/>
</dbReference>
<organism evidence="4 5">
    <name type="scientific">Donghicola tyrosinivorans</name>
    <dbReference type="NCBI Taxonomy" id="1652492"/>
    <lineage>
        <taxon>Bacteria</taxon>
        <taxon>Pseudomonadati</taxon>
        <taxon>Pseudomonadota</taxon>
        <taxon>Alphaproteobacteria</taxon>
        <taxon>Rhodobacterales</taxon>
        <taxon>Roseobacteraceae</taxon>
        <taxon>Donghicola</taxon>
    </lineage>
</organism>
<dbReference type="GO" id="GO:0016020">
    <property type="term" value="C:membrane"/>
    <property type="evidence" value="ECO:0007669"/>
    <property type="project" value="InterPro"/>
</dbReference>
<proteinExistence type="inferred from homology"/>
<dbReference type="InterPro" id="IPR007428">
    <property type="entry name" value="MlaA"/>
</dbReference>
<feature type="signal peptide" evidence="3">
    <location>
        <begin position="1"/>
        <end position="20"/>
    </location>
</feature>
<sequence length="261" mass="28076">MQIFAKAFLGAALATLAACATPEPGQNFADPYEQRNRKIHEMSKRMDTNVLRPAAMAYGKALPEPARVGVANVASNLSLPSTVVNGVLQADAELVVNNTLRFVINSTVGIAGIFDPAANMGLTKQSADFGETLHVWGAREGAYIQLPVLGPSTERDTVGKVVDAVINPLGLMFPPEAIPVTRGIKVADVLGDRYRFDNTISSTLYESADSYAQLRSVYLQNRRYELGMSAIADETAYDDPYADTAADPTLDPYADPYAALE</sequence>
<keyword evidence="4" id="KW-0449">Lipoprotein</keyword>
<accession>A0A2T0WIP0</accession>
<feature type="chain" id="PRO_5015506210" evidence="3">
    <location>
        <begin position="21"/>
        <end position="261"/>
    </location>
</feature>
<evidence type="ECO:0000256" key="2">
    <source>
        <dbReference type="ARBA" id="ARBA00022729"/>
    </source>
</evidence>
<dbReference type="OrthoDB" id="9785326at2"/>
<evidence type="ECO:0000313" key="5">
    <source>
        <dbReference type="Proteomes" id="UP000238392"/>
    </source>
</evidence>
<keyword evidence="2 3" id="KW-0732">Signal</keyword>
<reference evidence="4 5" key="1">
    <citation type="submission" date="2018-03" db="EMBL/GenBank/DDBJ databases">
        <title>Genomic Encyclopedia of Archaeal and Bacterial Type Strains, Phase II (KMG-II): from individual species to whole genera.</title>
        <authorList>
            <person name="Goeker M."/>
        </authorList>
    </citation>
    <scope>NUCLEOTIDE SEQUENCE [LARGE SCALE GENOMIC DNA]</scope>
    <source>
        <strain evidence="4 5">DSM 100212</strain>
    </source>
</reference>
<comment type="caution">
    <text evidence="4">The sequence shown here is derived from an EMBL/GenBank/DDBJ whole genome shotgun (WGS) entry which is preliminary data.</text>
</comment>
<keyword evidence="5" id="KW-1185">Reference proteome</keyword>
<dbReference type="AlphaFoldDB" id="A0A2T0WIP0"/>
<evidence type="ECO:0000256" key="1">
    <source>
        <dbReference type="ARBA" id="ARBA00010634"/>
    </source>
</evidence>
<name>A0A2T0WIP0_9RHOB</name>
<dbReference type="GO" id="GO:0120010">
    <property type="term" value="P:intermembrane phospholipid transfer"/>
    <property type="evidence" value="ECO:0007669"/>
    <property type="project" value="TreeGrafter"/>
</dbReference>
<dbReference type="Pfam" id="PF04333">
    <property type="entry name" value="MlaA"/>
    <property type="match status" value="1"/>
</dbReference>
<dbReference type="Proteomes" id="UP000238392">
    <property type="component" value="Unassembled WGS sequence"/>
</dbReference>
<comment type="similarity">
    <text evidence="1">Belongs to the MlaA family.</text>
</comment>
<dbReference type="PANTHER" id="PTHR30035">
    <property type="entry name" value="LIPOPROTEIN VACJ-RELATED"/>
    <property type="match status" value="1"/>
</dbReference>
<evidence type="ECO:0000313" key="4">
    <source>
        <dbReference type="EMBL" id="PRY86394.1"/>
    </source>
</evidence>
<dbReference type="PANTHER" id="PTHR30035:SF3">
    <property type="entry name" value="INTERMEMBRANE PHOSPHOLIPID TRANSPORT SYSTEM LIPOPROTEIN MLAA"/>
    <property type="match status" value="1"/>
</dbReference>
<dbReference type="PRINTS" id="PR01805">
    <property type="entry name" value="VACJLIPOPROT"/>
</dbReference>
<gene>
    <name evidence="4" type="ORF">CLV74_11233</name>
</gene>
<dbReference type="RefSeq" id="WP_106266596.1">
    <property type="nucleotide sequence ID" value="NZ_PVTQ01000012.1"/>
</dbReference>
<evidence type="ECO:0000256" key="3">
    <source>
        <dbReference type="SAM" id="SignalP"/>
    </source>
</evidence>
<dbReference type="EMBL" id="PVTQ01000012">
    <property type="protein sequence ID" value="PRY86394.1"/>
    <property type="molecule type" value="Genomic_DNA"/>
</dbReference>